<organism evidence="1 2">
    <name type="scientific">Clunio marinus</name>
    <dbReference type="NCBI Taxonomy" id="568069"/>
    <lineage>
        <taxon>Eukaryota</taxon>
        <taxon>Metazoa</taxon>
        <taxon>Ecdysozoa</taxon>
        <taxon>Arthropoda</taxon>
        <taxon>Hexapoda</taxon>
        <taxon>Insecta</taxon>
        <taxon>Pterygota</taxon>
        <taxon>Neoptera</taxon>
        <taxon>Endopterygota</taxon>
        <taxon>Diptera</taxon>
        <taxon>Nematocera</taxon>
        <taxon>Chironomoidea</taxon>
        <taxon>Chironomidae</taxon>
        <taxon>Clunio</taxon>
    </lineage>
</organism>
<accession>A0A1J1IJD0</accession>
<proteinExistence type="predicted"/>
<name>A0A1J1IJD0_9DIPT</name>
<dbReference type="Proteomes" id="UP000183832">
    <property type="component" value="Unassembled WGS sequence"/>
</dbReference>
<gene>
    <name evidence="1" type="ORF">CLUMA_CG012516</name>
</gene>
<evidence type="ECO:0000313" key="1">
    <source>
        <dbReference type="EMBL" id="CRK99166.1"/>
    </source>
</evidence>
<dbReference type="OrthoDB" id="7756085at2759"/>
<dbReference type="AlphaFoldDB" id="A0A1J1IJD0"/>
<keyword evidence="2" id="KW-1185">Reference proteome</keyword>
<reference evidence="1 2" key="1">
    <citation type="submission" date="2015-04" db="EMBL/GenBank/DDBJ databases">
        <authorList>
            <person name="Syromyatnikov M.Y."/>
            <person name="Popov V.N."/>
        </authorList>
    </citation>
    <scope>NUCLEOTIDE SEQUENCE [LARGE SCALE GENOMIC DNA]</scope>
</reference>
<sequence>MESKLRAISNNVNNNDTVVEFGSKIHDLQEPKQISTPEYLCQKKVPVLFTTNRGIHLRKFNKSSMNDEYMMSFCDLERWNFRNHVESIGLTPPSTSDRSAVKSIKIVQAKDGSGIEKRQEHG</sequence>
<protein>
    <submittedName>
        <fullName evidence="1">CLUMA_CG012516, isoform A</fullName>
    </submittedName>
</protein>
<dbReference type="EMBL" id="CVRI01000049">
    <property type="protein sequence ID" value="CRK99166.1"/>
    <property type="molecule type" value="Genomic_DNA"/>
</dbReference>
<evidence type="ECO:0000313" key="2">
    <source>
        <dbReference type="Proteomes" id="UP000183832"/>
    </source>
</evidence>